<protein>
    <submittedName>
        <fullName evidence="2">Uncharacterized protein</fullName>
    </submittedName>
</protein>
<keyword evidence="3" id="KW-1185">Reference proteome</keyword>
<comment type="caution">
    <text evidence="2">The sequence shown here is derived from an EMBL/GenBank/DDBJ whole genome shotgun (WGS) entry which is preliminary data.</text>
</comment>
<gene>
    <name evidence="2" type="ORF">LPJ64_002855</name>
</gene>
<proteinExistence type="predicted"/>
<dbReference type="Proteomes" id="UP001145021">
    <property type="component" value="Unassembled WGS sequence"/>
</dbReference>
<evidence type="ECO:0000313" key="2">
    <source>
        <dbReference type="EMBL" id="KAJ1645565.1"/>
    </source>
</evidence>
<dbReference type="EMBL" id="JANBOH010000099">
    <property type="protein sequence ID" value="KAJ1645565.1"/>
    <property type="molecule type" value="Genomic_DNA"/>
</dbReference>
<accession>A0A9W7XM82</accession>
<evidence type="ECO:0000313" key="3">
    <source>
        <dbReference type="Proteomes" id="UP001145021"/>
    </source>
</evidence>
<reference evidence="2" key="1">
    <citation type="submission" date="2022-07" db="EMBL/GenBank/DDBJ databases">
        <title>Phylogenomic reconstructions and comparative analyses of Kickxellomycotina fungi.</title>
        <authorList>
            <person name="Reynolds N.K."/>
            <person name="Stajich J.E."/>
            <person name="Barry K."/>
            <person name="Grigoriev I.V."/>
            <person name="Crous P."/>
            <person name="Smith M.E."/>
        </authorList>
    </citation>
    <scope>NUCLEOTIDE SEQUENCE</scope>
    <source>
        <strain evidence="2">NBRC 105413</strain>
    </source>
</reference>
<name>A0A9W7XM82_9FUNG</name>
<organism evidence="2 3">
    <name type="scientific">Coemansia asiatica</name>
    <dbReference type="NCBI Taxonomy" id="1052880"/>
    <lineage>
        <taxon>Eukaryota</taxon>
        <taxon>Fungi</taxon>
        <taxon>Fungi incertae sedis</taxon>
        <taxon>Zoopagomycota</taxon>
        <taxon>Kickxellomycotina</taxon>
        <taxon>Kickxellomycetes</taxon>
        <taxon>Kickxellales</taxon>
        <taxon>Kickxellaceae</taxon>
        <taxon>Coemansia</taxon>
    </lineage>
</organism>
<evidence type="ECO:0000256" key="1">
    <source>
        <dbReference type="SAM" id="MobiDB-lite"/>
    </source>
</evidence>
<sequence>MSDTEKKQTGVKRVAAADTEAKSKSKAALRTDGSLASSSKRARTVSKNHTEDCRDSDCQGCAGGEIALDPEILALPAEKILALAEQEEAEGGDRSVVTKLYEASVEKFAGQSTLDSAWALLRCAEFVDYEEYAADAVAVAKKAKCTDKGDNARALLINGRAQVLRICLRQENRCSQQDEDTEQLSADIFGKQELDQGLADIAASLKSISGEENISAVAENTLAFFSARCQQCHSLIHSLQLALLDSALDIAIRHVDWTAKQSTGSHVLACKIAIWWAMAMADSALEDEAQSRAVEKRLGPIITYLETQSSDVSSYKLHAQLLIVLSSVLADEDKVVEAFDSAIRILQAARQIAPEDQDIINQLEDLEAEV</sequence>
<dbReference type="AlphaFoldDB" id="A0A9W7XM82"/>
<feature type="region of interest" description="Disordered" evidence="1">
    <location>
        <begin position="1"/>
        <end position="51"/>
    </location>
</feature>